<dbReference type="EMBL" id="CM043796">
    <property type="protein sequence ID" value="KAI4816659.1"/>
    <property type="molecule type" value="Genomic_DNA"/>
</dbReference>
<name>A0ACB9WSE8_CHAAC</name>
<sequence length="91" mass="9760">QHLMNSGPHPAGVGPLSSSTGSSPNPKSLLHFRQPWRAVYMTNDEELLPEIKLGALRAQSLVFHSTQAGCHSGTAAAETDEACRCLSSFNR</sequence>
<proteinExistence type="predicted"/>
<gene>
    <name evidence="1" type="ORF">KUCAC02_008975</name>
</gene>
<comment type="caution">
    <text evidence="1">The sequence shown here is derived from an EMBL/GenBank/DDBJ whole genome shotgun (WGS) entry which is preliminary data.</text>
</comment>
<protein>
    <submittedName>
        <fullName evidence="1">Uncharacterized protein</fullName>
    </submittedName>
</protein>
<keyword evidence="2" id="KW-1185">Reference proteome</keyword>
<evidence type="ECO:0000313" key="1">
    <source>
        <dbReference type="EMBL" id="KAI4816659.1"/>
    </source>
</evidence>
<organism evidence="1 2">
    <name type="scientific">Chaenocephalus aceratus</name>
    <name type="common">Blackfin icefish</name>
    <name type="synonym">Chaenichthys aceratus</name>
    <dbReference type="NCBI Taxonomy" id="36190"/>
    <lineage>
        <taxon>Eukaryota</taxon>
        <taxon>Metazoa</taxon>
        <taxon>Chordata</taxon>
        <taxon>Craniata</taxon>
        <taxon>Vertebrata</taxon>
        <taxon>Euteleostomi</taxon>
        <taxon>Actinopterygii</taxon>
        <taxon>Neopterygii</taxon>
        <taxon>Teleostei</taxon>
        <taxon>Neoteleostei</taxon>
        <taxon>Acanthomorphata</taxon>
        <taxon>Eupercaria</taxon>
        <taxon>Perciformes</taxon>
        <taxon>Notothenioidei</taxon>
        <taxon>Channichthyidae</taxon>
        <taxon>Chaenocephalus</taxon>
    </lineage>
</organism>
<accession>A0ACB9WSE8</accession>
<feature type="non-terminal residue" evidence="1">
    <location>
        <position position="1"/>
    </location>
</feature>
<reference evidence="1" key="1">
    <citation type="submission" date="2022-05" db="EMBL/GenBank/DDBJ databases">
        <title>Chromosome-level genome of Chaenocephalus aceratus.</title>
        <authorList>
            <person name="Park H."/>
        </authorList>
    </citation>
    <scope>NUCLEOTIDE SEQUENCE</scope>
    <source>
        <strain evidence="1">KU_202001</strain>
    </source>
</reference>
<evidence type="ECO:0000313" key="2">
    <source>
        <dbReference type="Proteomes" id="UP001057452"/>
    </source>
</evidence>
<dbReference type="Proteomes" id="UP001057452">
    <property type="component" value="Chromosome 12"/>
</dbReference>
<feature type="non-terminal residue" evidence="1">
    <location>
        <position position="91"/>
    </location>
</feature>